<dbReference type="Proteomes" id="UP000191039">
    <property type="component" value="Unassembled WGS sequence"/>
</dbReference>
<feature type="transmembrane region" description="Helical" evidence="1">
    <location>
        <begin position="48"/>
        <end position="65"/>
    </location>
</feature>
<dbReference type="InterPro" id="IPR000045">
    <property type="entry name" value="Prepilin_IV_endopep_pep"/>
</dbReference>
<dbReference type="Pfam" id="PF01478">
    <property type="entry name" value="Peptidase_A24"/>
    <property type="match status" value="1"/>
</dbReference>
<dbReference type="EMBL" id="PDCR01000009">
    <property type="protein sequence ID" value="PEG54987.1"/>
    <property type="molecule type" value="Genomic_DNA"/>
</dbReference>
<reference evidence="4 6" key="2">
    <citation type="submission" date="2017-10" db="EMBL/GenBank/DDBJ databases">
        <title>The new phylogeny of genus Mycobacterium.</title>
        <authorList>
            <person name="Tortoli E."/>
            <person name="Trovato A."/>
            <person name="Cirillo D.M."/>
        </authorList>
    </citation>
    <scope>NUCLEOTIDE SEQUENCE [LARGE SCALE GENOMIC DNA]</scope>
    <source>
        <strain evidence="4 6">IP141170001</strain>
    </source>
</reference>
<dbReference type="GO" id="GO:0016020">
    <property type="term" value="C:membrane"/>
    <property type="evidence" value="ECO:0007669"/>
    <property type="project" value="InterPro"/>
</dbReference>
<reference evidence="3 5" key="1">
    <citation type="submission" date="2016-09" db="EMBL/GenBank/DDBJ databases">
        <title>genome sequences of unsequenced Mycobacteria.</title>
        <authorList>
            <person name="Greninger A.L."/>
            <person name="Jerome K.R."/>
            <person name="Mcnair B."/>
            <person name="Wallis C."/>
            <person name="Fang F."/>
        </authorList>
    </citation>
    <scope>NUCLEOTIDE SEQUENCE [LARGE SCALE GENOMIC DNA]</scope>
    <source>
        <strain evidence="3 5">BM1</strain>
    </source>
</reference>
<dbReference type="Proteomes" id="UP000220340">
    <property type="component" value="Unassembled WGS sequence"/>
</dbReference>
<name>A0A1Q4HIU7_9MYCO</name>
<organism evidence="4 6">
    <name type="scientific">Mycolicibacterium diernhoferi</name>
    <dbReference type="NCBI Taxonomy" id="1801"/>
    <lineage>
        <taxon>Bacteria</taxon>
        <taxon>Bacillati</taxon>
        <taxon>Actinomycetota</taxon>
        <taxon>Actinomycetes</taxon>
        <taxon>Mycobacteriales</taxon>
        <taxon>Mycobacteriaceae</taxon>
        <taxon>Mycolicibacterium</taxon>
    </lineage>
</organism>
<dbReference type="Gene3D" id="1.20.120.1220">
    <property type="match status" value="1"/>
</dbReference>
<proteinExistence type="predicted"/>
<dbReference type="EMBL" id="MIJD01000121">
    <property type="protein sequence ID" value="OPE53907.1"/>
    <property type="molecule type" value="Genomic_DNA"/>
</dbReference>
<keyword evidence="1" id="KW-0472">Membrane</keyword>
<evidence type="ECO:0000313" key="4">
    <source>
        <dbReference type="EMBL" id="PEG54987.1"/>
    </source>
</evidence>
<keyword evidence="1" id="KW-0812">Transmembrane</keyword>
<comment type="caution">
    <text evidence="4">The sequence shown here is derived from an EMBL/GenBank/DDBJ whole genome shotgun (WGS) entry which is preliminary data.</text>
</comment>
<gene>
    <name evidence="3" type="ORF">BV510_13115</name>
    <name evidence="4" type="ORF">CRI78_09150</name>
</gene>
<feature type="transmembrane region" description="Helical" evidence="1">
    <location>
        <begin position="25"/>
        <end position="41"/>
    </location>
</feature>
<evidence type="ECO:0000313" key="6">
    <source>
        <dbReference type="Proteomes" id="UP000220340"/>
    </source>
</evidence>
<dbReference type="AlphaFoldDB" id="A0A1Q4HIU7"/>
<dbReference type="GO" id="GO:0004190">
    <property type="term" value="F:aspartic-type endopeptidase activity"/>
    <property type="evidence" value="ECO:0007669"/>
    <property type="project" value="InterPro"/>
</dbReference>
<accession>A0A1Q4HIU7</accession>
<keyword evidence="6" id="KW-1185">Reference proteome</keyword>
<feature type="transmembrane region" description="Helical" evidence="1">
    <location>
        <begin position="77"/>
        <end position="110"/>
    </location>
</feature>
<evidence type="ECO:0000313" key="3">
    <source>
        <dbReference type="EMBL" id="OPE53907.1"/>
    </source>
</evidence>
<keyword evidence="1" id="KW-1133">Transmembrane helix</keyword>
<evidence type="ECO:0000313" key="5">
    <source>
        <dbReference type="Proteomes" id="UP000191039"/>
    </source>
</evidence>
<dbReference type="STRING" id="1801.BRW64_04020"/>
<protein>
    <submittedName>
        <fullName evidence="4">Prepilin peptidase</fullName>
    </submittedName>
</protein>
<dbReference type="RefSeq" id="WP_073854581.1">
    <property type="nucleotide sequence ID" value="NZ_BAAATC010000019.1"/>
</dbReference>
<sequence length="141" mass="14079">MGVLAVGLWLAALTGYDIARRRLPNLLTVPGAVLILGWAVASGRGWPALCGAVALFGAYLLIHLVSPADLGAGDVKLALGLGALTGAFGIDVWTLAALGAPLLTAVWALAARVCGRRGPVPHGPAMCAASAAAVALVLVQP</sequence>
<feature type="domain" description="Prepilin type IV endopeptidase peptidase" evidence="2">
    <location>
        <begin position="6"/>
        <end position="108"/>
    </location>
</feature>
<dbReference type="OrthoDB" id="4428077at2"/>
<evidence type="ECO:0000256" key="1">
    <source>
        <dbReference type="SAM" id="Phobius"/>
    </source>
</evidence>
<evidence type="ECO:0000259" key="2">
    <source>
        <dbReference type="Pfam" id="PF01478"/>
    </source>
</evidence>